<dbReference type="Gene3D" id="3.40.50.720">
    <property type="entry name" value="NAD(P)-binding Rossmann-like Domain"/>
    <property type="match status" value="1"/>
</dbReference>
<keyword evidence="1" id="KW-0479">Metal-binding</keyword>
<dbReference type="InterPro" id="IPR013154">
    <property type="entry name" value="ADH-like_N"/>
</dbReference>
<accession>A0A3T0S1S3</accession>
<dbReference type="PANTHER" id="PTHR43482:SF1">
    <property type="entry name" value="PROTEIN AST1-RELATED"/>
    <property type="match status" value="1"/>
</dbReference>
<dbReference type="InterPro" id="IPR014182">
    <property type="entry name" value="ADH_Zn_typ-1"/>
</dbReference>
<dbReference type="SUPFAM" id="SSF50129">
    <property type="entry name" value="GroES-like"/>
    <property type="match status" value="1"/>
</dbReference>
<dbReference type="AlphaFoldDB" id="A0A3T0S1S3"/>
<reference evidence="4" key="1">
    <citation type="submission" date="2017-12" db="EMBL/GenBank/DDBJ databases">
        <title>Whole genome sequencing of Acidipropionibacterium jensenii strains JS279 and JS280.</title>
        <authorList>
            <person name="Deptula P."/>
            <person name="Laine P."/>
            <person name="Smolander O.-P."/>
            <person name="Paulin L."/>
            <person name="Auvinen P."/>
            <person name="Varmanen P."/>
        </authorList>
    </citation>
    <scope>NUCLEOTIDE SEQUENCE [LARGE SCALE GENOMIC DNA]</scope>
    <source>
        <strain evidence="4">JS280</strain>
    </source>
</reference>
<organism evidence="3 4">
    <name type="scientific">Acidipropionibacterium jensenii</name>
    <dbReference type="NCBI Taxonomy" id="1749"/>
    <lineage>
        <taxon>Bacteria</taxon>
        <taxon>Bacillati</taxon>
        <taxon>Actinomycetota</taxon>
        <taxon>Actinomycetes</taxon>
        <taxon>Propionibacteriales</taxon>
        <taxon>Propionibacteriaceae</taxon>
        <taxon>Acidipropionibacterium</taxon>
    </lineage>
</organism>
<dbReference type="GO" id="GO:0016491">
    <property type="term" value="F:oxidoreductase activity"/>
    <property type="evidence" value="ECO:0007669"/>
    <property type="project" value="UniProtKB-KW"/>
</dbReference>
<comment type="similarity">
    <text evidence="1">Belongs to the zinc-containing alcohol dehydrogenase family. Quinone oxidoreductase subfamily.</text>
</comment>
<dbReference type="NCBIfam" id="TIGR02817">
    <property type="entry name" value="adh_fam_1"/>
    <property type="match status" value="1"/>
</dbReference>
<name>A0A3T0S1S3_9ACTN</name>
<dbReference type="InterPro" id="IPR002364">
    <property type="entry name" value="Quin_OxRdtase/zeta-crystal_CS"/>
</dbReference>
<dbReference type="EMBL" id="CP025570">
    <property type="protein sequence ID" value="AZZ40320.1"/>
    <property type="molecule type" value="Genomic_DNA"/>
</dbReference>
<dbReference type="PANTHER" id="PTHR43482">
    <property type="entry name" value="PROTEIN AST1-RELATED"/>
    <property type="match status" value="1"/>
</dbReference>
<evidence type="ECO:0000256" key="1">
    <source>
        <dbReference type="RuleBase" id="RU364000"/>
    </source>
</evidence>
<evidence type="ECO:0000313" key="3">
    <source>
        <dbReference type="EMBL" id="AZZ40320.1"/>
    </source>
</evidence>
<dbReference type="Pfam" id="PF08240">
    <property type="entry name" value="ADH_N"/>
    <property type="match status" value="1"/>
</dbReference>
<dbReference type="Pfam" id="PF13602">
    <property type="entry name" value="ADH_zinc_N_2"/>
    <property type="match status" value="1"/>
</dbReference>
<protein>
    <recommendedName>
        <fullName evidence="1">Zinc-type alcohol dehydrogenase-like protein</fullName>
    </recommendedName>
</protein>
<dbReference type="Proteomes" id="UP000285875">
    <property type="component" value="Chromosome"/>
</dbReference>
<dbReference type="InterPro" id="IPR020843">
    <property type="entry name" value="ER"/>
</dbReference>
<evidence type="ECO:0000313" key="4">
    <source>
        <dbReference type="Proteomes" id="UP000285875"/>
    </source>
</evidence>
<dbReference type="CDD" id="cd08252">
    <property type="entry name" value="AL_MDR"/>
    <property type="match status" value="1"/>
</dbReference>
<dbReference type="SMART" id="SM00829">
    <property type="entry name" value="PKS_ER"/>
    <property type="match status" value="1"/>
</dbReference>
<dbReference type="KEGG" id="aji:C0Z10_11830"/>
<evidence type="ECO:0000259" key="2">
    <source>
        <dbReference type="SMART" id="SM00829"/>
    </source>
</evidence>
<dbReference type="InterPro" id="IPR036291">
    <property type="entry name" value="NAD(P)-bd_dom_sf"/>
</dbReference>
<dbReference type="RefSeq" id="WP_097799513.1">
    <property type="nucleotide sequence ID" value="NZ_CP025570.1"/>
</dbReference>
<sequence>MPTMPAVAVTESLPITNPNSLVDVDLPVPTPGQNDLLIEIRAISVNPIDIKIRQGAGTPSEPLVLGFDGVGQVRAVGEAVEDFAIGDEVWFAGDRTRQGSYARYTLVDHRVAARRPGTLAAASAAALPLTAITASEALCEHINLGGDDAFLMVGGAGGVGSMAIQLARVLTQGPVIATASRTESDEWCRRLGADATIDHHRPLAEQVQQLGVEGFQGILSAYSSGREADFAEIMAPFGRLVVIDAMPSLNTNAFKPKSLSVVAESMFTRTQFHTSDIAEQGRILARVADLVDTGKVRSTMTKCLKGINAATLREATELVESGHTIGKVVVEADAW</sequence>
<dbReference type="Gene3D" id="3.90.180.10">
    <property type="entry name" value="Medium-chain alcohol dehydrogenases, catalytic domain"/>
    <property type="match status" value="1"/>
</dbReference>
<dbReference type="GO" id="GO:0008270">
    <property type="term" value="F:zinc ion binding"/>
    <property type="evidence" value="ECO:0007669"/>
    <property type="project" value="InterPro"/>
</dbReference>
<dbReference type="InterPro" id="IPR052585">
    <property type="entry name" value="Lipid_raft_assoc_Zn_ADH"/>
</dbReference>
<keyword evidence="1" id="KW-0560">Oxidoreductase</keyword>
<dbReference type="PROSITE" id="PS01162">
    <property type="entry name" value="QOR_ZETA_CRYSTAL"/>
    <property type="match status" value="1"/>
</dbReference>
<keyword evidence="1" id="KW-0862">Zinc</keyword>
<proteinExistence type="inferred from homology"/>
<dbReference type="SUPFAM" id="SSF51735">
    <property type="entry name" value="NAD(P)-binding Rossmann-fold domains"/>
    <property type="match status" value="1"/>
</dbReference>
<feature type="domain" description="Enoyl reductase (ER)" evidence="2">
    <location>
        <begin position="16"/>
        <end position="330"/>
    </location>
</feature>
<dbReference type="InterPro" id="IPR011032">
    <property type="entry name" value="GroES-like_sf"/>
</dbReference>
<gene>
    <name evidence="3" type="ORF">C0Z10_11830</name>
</gene>